<gene>
    <name evidence="8" type="ORF">BSZ37_06065</name>
</gene>
<feature type="domain" description="Endoribonuclease YicC-like N-terminal" evidence="6">
    <location>
        <begin position="2"/>
        <end position="157"/>
    </location>
</feature>
<evidence type="ECO:0000256" key="3">
    <source>
        <dbReference type="ARBA" id="ARBA00022759"/>
    </source>
</evidence>
<accession>A0A271IY79</accession>
<evidence type="ECO:0000256" key="5">
    <source>
        <dbReference type="ARBA" id="ARBA00035648"/>
    </source>
</evidence>
<reference evidence="8 9" key="1">
    <citation type="submission" date="2016-11" db="EMBL/GenBank/DDBJ databases">
        <title>Study of marine rhodopsin-containing bacteria.</title>
        <authorList>
            <person name="Yoshizawa S."/>
            <person name="Kumagai Y."/>
            <person name="Kogure K."/>
        </authorList>
    </citation>
    <scope>NUCLEOTIDE SEQUENCE [LARGE SCALE GENOMIC DNA]</scope>
    <source>
        <strain evidence="8 9">SAORIC-28</strain>
    </source>
</reference>
<sequence length="293" mass="31148">MLRSMTGFGRGTAREGDAEATVEVRTVNGRFAEVSVRGLGELAEREAAIQGLVKVAIDRGNATVHVSASAGDGDSGLRVDTAAAARLGALLREAAEAAGLGAGAVTVADLLRAGDVLAPAPPDPAHAETAWAATRAALADALDRLEAMRRAEGAALHDDLAARADALEGLTRDVEQRAPIRLEVARQRLRDRLGDLADVPDLDPGRLEAEAVLLADKLDVTEETVRLRSHLDQFREALVEAEPVGRRLNFLAQEIGREVNTIGSKANDAELTRLSVSMKEELEKIREQVQNVV</sequence>
<proteinExistence type="inferred from homology"/>
<comment type="similarity">
    <text evidence="5">Belongs to the YicC/YloC family.</text>
</comment>
<evidence type="ECO:0000256" key="4">
    <source>
        <dbReference type="ARBA" id="ARBA00022801"/>
    </source>
</evidence>
<dbReference type="GO" id="GO:0004521">
    <property type="term" value="F:RNA endonuclease activity"/>
    <property type="evidence" value="ECO:0007669"/>
    <property type="project" value="InterPro"/>
</dbReference>
<evidence type="ECO:0000313" key="8">
    <source>
        <dbReference type="EMBL" id="PAP76037.1"/>
    </source>
</evidence>
<evidence type="ECO:0000256" key="1">
    <source>
        <dbReference type="ARBA" id="ARBA00001968"/>
    </source>
</evidence>
<dbReference type="InterPro" id="IPR013527">
    <property type="entry name" value="YicC-like_N"/>
</dbReference>
<organism evidence="8 9">
    <name type="scientific">Rubrivirga marina</name>
    <dbReference type="NCBI Taxonomy" id="1196024"/>
    <lineage>
        <taxon>Bacteria</taxon>
        <taxon>Pseudomonadati</taxon>
        <taxon>Rhodothermota</taxon>
        <taxon>Rhodothermia</taxon>
        <taxon>Rhodothermales</taxon>
        <taxon>Rubricoccaceae</taxon>
        <taxon>Rubrivirga</taxon>
    </lineage>
</organism>
<evidence type="ECO:0000256" key="2">
    <source>
        <dbReference type="ARBA" id="ARBA00022722"/>
    </source>
</evidence>
<dbReference type="GO" id="GO:0016787">
    <property type="term" value="F:hydrolase activity"/>
    <property type="evidence" value="ECO:0007669"/>
    <property type="project" value="UniProtKB-KW"/>
</dbReference>
<keyword evidence="4" id="KW-0378">Hydrolase</keyword>
<name>A0A271IY79_9BACT</name>
<evidence type="ECO:0000259" key="7">
    <source>
        <dbReference type="Pfam" id="PF08340"/>
    </source>
</evidence>
<dbReference type="InterPro" id="IPR005229">
    <property type="entry name" value="YicC/YloC-like"/>
</dbReference>
<dbReference type="PANTHER" id="PTHR30636:SF3">
    <property type="entry name" value="UPF0701 PROTEIN YICC"/>
    <property type="match status" value="1"/>
</dbReference>
<dbReference type="AlphaFoldDB" id="A0A271IY79"/>
<dbReference type="Proteomes" id="UP000216339">
    <property type="component" value="Unassembled WGS sequence"/>
</dbReference>
<keyword evidence="2" id="KW-0540">Nuclease</keyword>
<protein>
    <submittedName>
        <fullName evidence="8">YicC family protein</fullName>
    </submittedName>
</protein>
<keyword evidence="9" id="KW-1185">Reference proteome</keyword>
<comment type="caution">
    <text evidence="8">The sequence shown here is derived from an EMBL/GenBank/DDBJ whole genome shotgun (WGS) entry which is preliminary data.</text>
</comment>
<comment type="cofactor">
    <cofactor evidence="1">
        <name>a divalent metal cation</name>
        <dbReference type="ChEBI" id="CHEBI:60240"/>
    </cofactor>
</comment>
<dbReference type="InterPro" id="IPR013551">
    <property type="entry name" value="YicC-like_C"/>
</dbReference>
<evidence type="ECO:0000259" key="6">
    <source>
        <dbReference type="Pfam" id="PF03755"/>
    </source>
</evidence>
<feature type="domain" description="Endoribonuclease YicC-like C-terminal" evidence="7">
    <location>
        <begin position="174"/>
        <end position="292"/>
    </location>
</feature>
<keyword evidence="3" id="KW-0255">Endonuclease</keyword>
<dbReference type="Pfam" id="PF08340">
    <property type="entry name" value="YicC-like_C"/>
    <property type="match status" value="1"/>
</dbReference>
<dbReference type="Pfam" id="PF03755">
    <property type="entry name" value="YicC-like_N"/>
    <property type="match status" value="1"/>
</dbReference>
<dbReference type="OrthoDB" id="9771229at2"/>
<dbReference type="PANTHER" id="PTHR30636">
    <property type="entry name" value="UPF0701 PROTEIN YICC"/>
    <property type="match status" value="1"/>
</dbReference>
<evidence type="ECO:0000313" key="9">
    <source>
        <dbReference type="Proteomes" id="UP000216339"/>
    </source>
</evidence>
<dbReference type="NCBIfam" id="TIGR00255">
    <property type="entry name" value="YicC/YloC family endoribonuclease"/>
    <property type="match status" value="1"/>
</dbReference>
<dbReference type="EMBL" id="MQWD01000001">
    <property type="protein sequence ID" value="PAP76037.1"/>
    <property type="molecule type" value="Genomic_DNA"/>
</dbReference>